<evidence type="ECO:0000256" key="1">
    <source>
        <dbReference type="SAM" id="MobiDB-lite"/>
    </source>
</evidence>
<sequence length="272" mass="28802">MNAPTTTSTSTSTSAASSLPRVTPSPNCRHPFENFDADANSLCRDVYATSQTGCPTGYTLACLSTIRGSKSSYTLTGTASPARSNLPFTAIIATNYIQLFCCPDTILWTCGGAQVIATSCGFFASSDTVFDMGATAEAYPATAGQLLRGYAITLSQAAVTSREVVERSVLRNSRVLEVVTQTTTVAEESTTVPCGLPSCADLTDSVYSLSGSRRTDAPRRSVLLPPPHMGRLGTLGSLAVSGFIAVIVLAASLLISWAMLYRKRTRRQVQVR</sequence>
<evidence type="ECO:0000256" key="2">
    <source>
        <dbReference type="SAM" id="Phobius"/>
    </source>
</evidence>
<feature type="region of interest" description="Disordered" evidence="1">
    <location>
        <begin position="1"/>
        <end position="24"/>
    </location>
</feature>
<keyword evidence="2" id="KW-1133">Transmembrane helix</keyword>
<keyword evidence="2" id="KW-0812">Transmembrane</keyword>
<feature type="transmembrane region" description="Helical" evidence="2">
    <location>
        <begin position="235"/>
        <end position="260"/>
    </location>
</feature>
<proteinExistence type="predicted"/>
<organism evidence="3 4">
    <name type="scientific">Colletotrichum tanaceti</name>
    <dbReference type="NCBI Taxonomy" id="1306861"/>
    <lineage>
        <taxon>Eukaryota</taxon>
        <taxon>Fungi</taxon>
        <taxon>Dikarya</taxon>
        <taxon>Ascomycota</taxon>
        <taxon>Pezizomycotina</taxon>
        <taxon>Sordariomycetes</taxon>
        <taxon>Hypocreomycetidae</taxon>
        <taxon>Glomerellales</taxon>
        <taxon>Glomerellaceae</taxon>
        <taxon>Colletotrichum</taxon>
        <taxon>Colletotrichum destructivum species complex</taxon>
    </lineage>
</organism>
<name>A0A4U6XG23_9PEZI</name>
<gene>
    <name evidence="3" type="ORF">CTA1_471</name>
</gene>
<keyword evidence="4" id="KW-1185">Reference proteome</keyword>
<protein>
    <submittedName>
        <fullName evidence="3">Uncharacterized protein</fullName>
    </submittedName>
</protein>
<dbReference type="EMBL" id="PJEX01000138">
    <property type="protein sequence ID" value="TKW54423.1"/>
    <property type="molecule type" value="Genomic_DNA"/>
</dbReference>
<keyword evidence="2" id="KW-0472">Membrane</keyword>
<comment type="caution">
    <text evidence="3">The sequence shown here is derived from an EMBL/GenBank/DDBJ whole genome shotgun (WGS) entry which is preliminary data.</text>
</comment>
<reference evidence="3 4" key="1">
    <citation type="journal article" date="2019" name="PLoS ONE">
        <title>Comparative genome analysis indicates high evolutionary potential of pathogenicity genes in Colletotrichum tanaceti.</title>
        <authorList>
            <person name="Lelwala R.V."/>
            <person name="Korhonen P.K."/>
            <person name="Young N.D."/>
            <person name="Scott J.B."/>
            <person name="Ades P.A."/>
            <person name="Gasser R.B."/>
            <person name="Taylor P.W.J."/>
        </authorList>
    </citation>
    <scope>NUCLEOTIDE SEQUENCE [LARGE SCALE GENOMIC DNA]</scope>
    <source>
        <strain evidence="3">BRIP57314</strain>
    </source>
</reference>
<accession>A0A4U6XG23</accession>
<feature type="compositionally biased region" description="Low complexity" evidence="1">
    <location>
        <begin position="1"/>
        <end position="18"/>
    </location>
</feature>
<evidence type="ECO:0000313" key="4">
    <source>
        <dbReference type="Proteomes" id="UP000310108"/>
    </source>
</evidence>
<dbReference type="Proteomes" id="UP000310108">
    <property type="component" value="Unassembled WGS sequence"/>
</dbReference>
<evidence type="ECO:0000313" key="3">
    <source>
        <dbReference type="EMBL" id="TKW54423.1"/>
    </source>
</evidence>
<dbReference type="AlphaFoldDB" id="A0A4U6XG23"/>